<evidence type="ECO:0000313" key="3">
    <source>
        <dbReference type="EMBL" id="MFD1836229.1"/>
    </source>
</evidence>
<evidence type="ECO:0000256" key="1">
    <source>
        <dbReference type="SAM" id="MobiDB-lite"/>
    </source>
</evidence>
<dbReference type="EMBL" id="JBHUFL010000003">
    <property type="protein sequence ID" value="MFD1836229.1"/>
    <property type="molecule type" value="Genomic_DNA"/>
</dbReference>
<sequence>MQHDQQYPKHPENTPRPEPAGGKVLATVAVWATVLLGGGLIASLILAGIVSLWRVIL</sequence>
<dbReference type="RefSeq" id="WP_343905586.1">
    <property type="nucleotide sequence ID" value="NZ_BAAAIS010000003.1"/>
</dbReference>
<feature type="region of interest" description="Disordered" evidence="1">
    <location>
        <begin position="1"/>
        <end position="21"/>
    </location>
</feature>
<organism evidence="3 4">
    <name type="scientific">Brachybacterium rhamnosum</name>
    <dbReference type="NCBI Taxonomy" id="173361"/>
    <lineage>
        <taxon>Bacteria</taxon>
        <taxon>Bacillati</taxon>
        <taxon>Actinomycetota</taxon>
        <taxon>Actinomycetes</taxon>
        <taxon>Micrococcales</taxon>
        <taxon>Dermabacteraceae</taxon>
        <taxon>Brachybacterium</taxon>
    </lineage>
</organism>
<evidence type="ECO:0000256" key="2">
    <source>
        <dbReference type="SAM" id="Phobius"/>
    </source>
</evidence>
<accession>A0ABW4Q1E1</accession>
<feature type="compositionally biased region" description="Basic and acidic residues" evidence="1">
    <location>
        <begin position="1"/>
        <end position="15"/>
    </location>
</feature>
<proteinExistence type="predicted"/>
<reference evidence="4" key="1">
    <citation type="journal article" date="2019" name="Int. J. Syst. Evol. Microbiol.">
        <title>The Global Catalogue of Microorganisms (GCM) 10K type strain sequencing project: providing services to taxonomists for standard genome sequencing and annotation.</title>
        <authorList>
            <consortium name="The Broad Institute Genomics Platform"/>
            <consortium name="The Broad Institute Genome Sequencing Center for Infectious Disease"/>
            <person name="Wu L."/>
            <person name="Ma J."/>
        </authorList>
    </citation>
    <scope>NUCLEOTIDE SEQUENCE [LARGE SCALE GENOMIC DNA]</scope>
    <source>
        <strain evidence="4">JCM 11650</strain>
    </source>
</reference>
<dbReference type="Proteomes" id="UP001597280">
    <property type="component" value="Unassembled WGS sequence"/>
</dbReference>
<keyword evidence="2" id="KW-1133">Transmembrane helix</keyword>
<name>A0ABW4Q1E1_9MICO</name>
<protein>
    <submittedName>
        <fullName evidence="3">Uncharacterized protein</fullName>
    </submittedName>
</protein>
<keyword evidence="4" id="KW-1185">Reference proteome</keyword>
<gene>
    <name evidence="3" type="ORF">ACFSDA_14255</name>
</gene>
<feature type="transmembrane region" description="Helical" evidence="2">
    <location>
        <begin position="28"/>
        <end position="53"/>
    </location>
</feature>
<comment type="caution">
    <text evidence="3">The sequence shown here is derived from an EMBL/GenBank/DDBJ whole genome shotgun (WGS) entry which is preliminary data.</text>
</comment>
<keyword evidence="2" id="KW-0472">Membrane</keyword>
<keyword evidence="2" id="KW-0812">Transmembrane</keyword>
<evidence type="ECO:0000313" key="4">
    <source>
        <dbReference type="Proteomes" id="UP001597280"/>
    </source>
</evidence>